<sequence length="234" mass="23606">MKSITASLALCAATTVIAQSSTPAPTSGGTTVMSTSAPSVPTNAVTTSLHYLDDDFGGNIFSAALDFDDVTFYGSVVTVNPSGTVVSMDCPFQTANTDYASECGLISSIQYTFRPNTEYINFDIATSTLGQSVRLQQAQTCVIGDNGNSMSCVATVTAEAEGIGRQTTSLTTTDSNPTEVPVIMTAGLEKLGPIPEGGNDGGNGGGDTGSAGAVRAAKTFGVGAFAIAVAAVVL</sequence>
<reference evidence="2" key="1">
    <citation type="journal article" date="2020" name="Stud. Mycol.">
        <title>101 Dothideomycetes genomes: a test case for predicting lifestyles and emergence of pathogens.</title>
        <authorList>
            <person name="Haridas S."/>
            <person name="Albert R."/>
            <person name="Binder M."/>
            <person name="Bloem J."/>
            <person name="Labutti K."/>
            <person name="Salamov A."/>
            <person name="Andreopoulos B."/>
            <person name="Baker S."/>
            <person name="Barry K."/>
            <person name="Bills G."/>
            <person name="Bluhm B."/>
            <person name="Cannon C."/>
            <person name="Castanera R."/>
            <person name="Culley D."/>
            <person name="Daum C."/>
            <person name="Ezra D."/>
            <person name="Gonzalez J."/>
            <person name="Henrissat B."/>
            <person name="Kuo A."/>
            <person name="Liang C."/>
            <person name="Lipzen A."/>
            <person name="Lutzoni F."/>
            <person name="Magnuson J."/>
            <person name="Mondo S."/>
            <person name="Nolan M."/>
            <person name="Ohm R."/>
            <person name="Pangilinan J."/>
            <person name="Park H.-J."/>
            <person name="Ramirez L."/>
            <person name="Alfaro M."/>
            <person name="Sun H."/>
            <person name="Tritt A."/>
            <person name="Yoshinaga Y."/>
            <person name="Zwiers L.-H."/>
            <person name="Turgeon B."/>
            <person name="Goodwin S."/>
            <person name="Spatafora J."/>
            <person name="Crous P."/>
            <person name="Grigoriev I."/>
        </authorList>
    </citation>
    <scope>NUCLEOTIDE SEQUENCE</scope>
    <source>
        <strain evidence="2">CBS 121739</strain>
    </source>
</reference>
<dbReference type="AlphaFoldDB" id="A0A6A6WJP5"/>
<proteinExistence type="predicted"/>
<organism evidence="2 3">
    <name type="scientific">Pseudovirgaria hyperparasitica</name>
    <dbReference type="NCBI Taxonomy" id="470096"/>
    <lineage>
        <taxon>Eukaryota</taxon>
        <taxon>Fungi</taxon>
        <taxon>Dikarya</taxon>
        <taxon>Ascomycota</taxon>
        <taxon>Pezizomycotina</taxon>
        <taxon>Dothideomycetes</taxon>
        <taxon>Dothideomycetes incertae sedis</taxon>
        <taxon>Acrospermales</taxon>
        <taxon>Acrospermaceae</taxon>
        <taxon>Pseudovirgaria</taxon>
    </lineage>
</organism>
<protein>
    <recommendedName>
        <fullName evidence="4">GPI anchored cell wall protein</fullName>
    </recommendedName>
</protein>
<feature type="signal peptide" evidence="1">
    <location>
        <begin position="1"/>
        <end position="18"/>
    </location>
</feature>
<keyword evidence="1" id="KW-0732">Signal</keyword>
<evidence type="ECO:0000313" key="2">
    <source>
        <dbReference type="EMBL" id="KAF2762524.1"/>
    </source>
</evidence>
<dbReference type="OrthoDB" id="10629798at2759"/>
<evidence type="ECO:0000256" key="1">
    <source>
        <dbReference type="SAM" id="SignalP"/>
    </source>
</evidence>
<dbReference type="EMBL" id="ML996565">
    <property type="protein sequence ID" value="KAF2762524.1"/>
    <property type="molecule type" value="Genomic_DNA"/>
</dbReference>
<name>A0A6A6WJP5_9PEZI</name>
<gene>
    <name evidence="2" type="ORF">EJ05DRAFT_481455</name>
</gene>
<feature type="chain" id="PRO_5025683129" description="GPI anchored cell wall protein" evidence="1">
    <location>
        <begin position="19"/>
        <end position="234"/>
    </location>
</feature>
<evidence type="ECO:0008006" key="4">
    <source>
        <dbReference type="Google" id="ProtNLM"/>
    </source>
</evidence>
<keyword evidence="3" id="KW-1185">Reference proteome</keyword>
<dbReference type="RefSeq" id="XP_033604975.1">
    <property type="nucleotide sequence ID" value="XM_033745074.1"/>
</dbReference>
<evidence type="ECO:0000313" key="3">
    <source>
        <dbReference type="Proteomes" id="UP000799437"/>
    </source>
</evidence>
<dbReference type="Proteomes" id="UP000799437">
    <property type="component" value="Unassembled WGS sequence"/>
</dbReference>
<dbReference type="GeneID" id="54486128"/>
<accession>A0A6A6WJP5</accession>